<evidence type="ECO:0000313" key="5">
    <source>
        <dbReference type="EMBL" id="OUQ05451.1"/>
    </source>
</evidence>
<evidence type="ECO:0000313" key="6">
    <source>
        <dbReference type="Proteomes" id="UP000196258"/>
    </source>
</evidence>
<dbReference type="InterPro" id="IPR006145">
    <property type="entry name" value="PsdUridine_synth_RsuA/RluA"/>
</dbReference>
<dbReference type="InterPro" id="IPR020103">
    <property type="entry name" value="PsdUridine_synth_cat_dom_sf"/>
</dbReference>
<name>A0A1Y4QKC3_9FIRM</name>
<gene>
    <name evidence="5" type="ORF">B5E91_05370</name>
</gene>
<dbReference type="InterPro" id="IPR006224">
    <property type="entry name" value="PsdUridine_synth_RluA-like_CS"/>
</dbReference>
<dbReference type="GO" id="GO:0140098">
    <property type="term" value="F:catalytic activity, acting on RNA"/>
    <property type="evidence" value="ECO:0007669"/>
    <property type="project" value="UniProtKB-ARBA"/>
</dbReference>
<proteinExistence type="predicted"/>
<comment type="catalytic activity">
    <reaction evidence="1">
        <text>a uridine in RNA = a pseudouridine in RNA</text>
        <dbReference type="Rhea" id="RHEA:48348"/>
        <dbReference type="Rhea" id="RHEA-COMP:12068"/>
        <dbReference type="Rhea" id="RHEA-COMP:12069"/>
        <dbReference type="ChEBI" id="CHEBI:65314"/>
        <dbReference type="ChEBI" id="CHEBI:65315"/>
    </reaction>
</comment>
<dbReference type="PROSITE" id="PS01129">
    <property type="entry name" value="PSI_RLU"/>
    <property type="match status" value="1"/>
</dbReference>
<dbReference type="GO" id="GO:0009982">
    <property type="term" value="F:pseudouridine synthase activity"/>
    <property type="evidence" value="ECO:0007669"/>
    <property type="project" value="InterPro"/>
</dbReference>
<dbReference type="GO" id="GO:0003723">
    <property type="term" value="F:RNA binding"/>
    <property type="evidence" value="ECO:0007669"/>
    <property type="project" value="InterPro"/>
</dbReference>
<dbReference type="CDD" id="cd02869">
    <property type="entry name" value="PseudoU_synth_RluA_like"/>
    <property type="match status" value="1"/>
</dbReference>
<evidence type="ECO:0000256" key="2">
    <source>
        <dbReference type="ARBA" id="ARBA00031870"/>
    </source>
</evidence>
<comment type="caution">
    <text evidence="5">The sequence shown here is derived from an EMBL/GenBank/DDBJ whole genome shotgun (WGS) entry which is preliminary data.</text>
</comment>
<dbReference type="PANTHER" id="PTHR21600:SF71">
    <property type="entry name" value="PSEUDOURIDINE SYNTHASE"/>
    <property type="match status" value="1"/>
</dbReference>
<protein>
    <recommendedName>
        <fullName evidence="2">RNA pseudouridylate synthase</fullName>
    </recommendedName>
    <alternativeName>
        <fullName evidence="3">RNA-uridine isomerase</fullName>
    </alternativeName>
</protein>
<accession>A0A1Y4QKC3</accession>
<sequence>MLLKGGIYVKYKLQGDYLTLIIDDDFHHKTIRDIFNHLHLSKKTIHLLKQDKNYTLNNQFINDNHLLNKNDHLKIKAFNQESIDYIPQEYPLSIAYEDDFILIVNKPINTTIYPETKKELNTLCNYVANYYLETNQYLPIRHIHRLDKDTTGLVLFCKCPLLQPLLDNMMANKLIKRSYIAICKGIIDHDLTINRDIARDRHVNKMRVTNKGLKAITEIKVIKHDKQRNYTVCKCDLKTGRKHQIRVHLASINHPLLSDPLYGNKSKLIDRVALHAYKLEFIHPVTKQQIIVKADLPQDMNFINIKKDWL</sequence>
<dbReference type="SUPFAM" id="SSF55120">
    <property type="entry name" value="Pseudouridine synthase"/>
    <property type="match status" value="1"/>
</dbReference>
<reference evidence="6" key="1">
    <citation type="submission" date="2017-04" db="EMBL/GenBank/DDBJ databases">
        <title>Function of individual gut microbiota members based on whole genome sequencing of pure cultures obtained from chicken caecum.</title>
        <authorList>
            <person name="Medvecky M."/>
            <person name="Cejkova D."/>
            <person name="Polansky O."/>
            <person name="Karasova D."/>
            <person name="Kubasova T."/>
            <person name="Cizek A."/>
            <person name="Rychlik I."/>
        </authorList>
    </citation>
    <scope>NUCLEOTIDE SEQUENCE [LARGE SCALE GENOMIC DNA]</scope>
    <source>
        <strain evidence="6">An149</strain>
    </source>
</reference>
<dbReference type="PANTHER" id="PTHR21600">
    <property type="entry name" value="MITOCHONDRIAL RNA PSEUDOURIDINE SYNTHASE"/>
    <property type="match status" value="1"/>
</dbReference>
<feature type="domain" description="Pseudouridine synthase RsuA/RluA-like" evidence="4">
    <location>
        <begin position="102"/>
        <end position="251"/>
    </location>
</feature>
<evidence type="ECO:0000256" key="3">
    <source>
        <dbReference type="ARBA" id="ARBA00033164"/>
    </source>
</evidence>
<dbReference type="Proteomes" id="UP000196258">
    <property type="component" value="Unassembled WGS sequence"/>
</dbReference>
<evidence type="ECO:0000256" key="1">
    <source>
        <dbReference type="ARBA" id="ARBA00000073"/>
    </source>
</evidence>
<organism evidence="5 6">
    <name type="scientific">Thomasclavelia spiroformis</name>
    <dbReference type="NCBI Taxonomy" id="29348"/>
    <lineage>
        <taxon>Bacteria</taxon>
        <taxon>Bacillati</taxon>
        <taxon>Bacillota</taxon>
        <taxon>Erysipelotrichia</taxon>
        <taxon>Erysipelotrichales</taxon>
        <taxon>Coprobacillaceae</taxon>
        <taxon>Thomasclavelia</taxon>
    </lineage>
</organism>
<dbReference type="Pfam" id="PF00849">
    <property type="entry name" value="PseudoU_synth_2"/>
    <property type="match status" value="1"/>
</dbReference>
<dbReference type="AlphaFoldDB" id="A0A1Y4QKC3"/>
<dbReference type="InterPro" id="IPR050188">
    <property type="entry name" value="RluA_PseudoU_synthase"/>
</dbReference>
<dbReference type="Gene3D" id="3.30.2350.10">
    <property type="entry name" value="Pseudouridine synthase"/>
    <property type="match status" value="1"/>
</dbReference>
<evidence type="ECO:0000259" key="4">
    <source>
        <dbReference type="Pfam" id="PF00849"/>
    </source>
</evidence>
<dbReference type="EMBL" id="NFLB01000005">
    <property type="protein sequence ID" value="OUQ05451.1"/>
    <property type="molecule type" value="Genomic_DNA"/>
</dbReference>
<dbReference type="GO" id="GO:0000455">
    <property type="term" value="P:enzyme-directed rRNA pseudouridine synthesis"/>
    <property type="evidence" value="ECO:0007669"/>
    <property type="project" value="TreeGrafter"/>
</dbReference>